<dbReference type="GO" id="GO:0031460">
    <property type="term" value="P:glycine betaine transport"/>
    <property type="evidence" value="ECO:0007669"/>
    <property type="project" value="InterPro"/>
</dbReference>
<dbReference type="SUPFAM" id="SSF52540">
    <property type="entry name" value="P-loop containing nucleoside triphosphate hydrolases"/>
    <property type="match status" value="1"/>
</dbReference>
<name>A0A6J4NWV5_9ACTN</name>
<dbReference type="EC" id="7.6.2.9" evidence="6"/>
<evidence type="ECO:0000256" key="3">
    <source>
        <dbReference type="ARBA" id="ARBA00022737"/>
    </source>
</evidence>
<evidence type="ECO:0000256" key="2">
    <source>
        <dbReference type="ARBA" id="ARBA00022448"/>
    </source>
</evidence>
<dbReference type="PROSITE" id="PS00211">
    <property type="entry name" value="ABC_TRANSPORTER_1"/>
    <property type="match status" value="1"/>
</dbReference>
<dbReference type="InterPro" id="IPR003593">
    <property type="entry name" value="AAA+_ATPase"/>
</dbReference>
<keyword evidence="4" id="KW-0547">Nucleotide-binding</keyword>
<dbReference type="AlphaFoldDB" id="A0A6J4NWV5"/>
<dbReference type="PANTHER" id="PTHR43117:SF4">
    <property type="entry name" value="OSMOPROTECTANT IMPORT ATP-BINDING PROTEIN OSMV"/>
    <property type="match status" value="1"/>
</dbReference>
<keyword evidence="5 8" id="KW-0067">ATP-binding</keyword>
<dbReference type="PANTHER" id="PTHR43117">
    <property type="entry name" value="OSMOPROTECTANT IMPORT ATP-BINDING PROTEIN OSMV"/>
    <property type="match status" value="1"/>
</dbReference>
<keyword evidence="3" id="KW-0677">Repeat</keyword>
<evidence type="ECO:0000256" key="4">
    <source>
        <dbReference type="ARBA" id="ARBA00022741"/>
    </source>
</evidence>
<dbReference type="InterPro" id="IPR003439">
    <property type="entry name" value="ABC_transporter-like_ATP-bd"/>
</dbReference>
<protein>
    <recommendedName>
        <fullName evidence="6">ABC-type quaternary amine transporter</fullName>
        <ecNumber evidence="6">7.6.2.9</ecNumber>
    </recommendedName>
</protein>
<gene>
    <name evidence="8" type="ORF">AVDCRST_MAG03-925</name>
</gene>
<dbReference type="GO" id="GO:0016020">
    <property type="term" value="C:membrane"/>
    <property type="evidence" value="ECO:0007669"/>
    <property type="project" value="InterPro"/>
</dbReference>
<evidence type="ECO:0000256" key="1">
    <source>
        <dbReference type="ARBA" id="ARBA00005417"/>
    </source>
</evidence>
<dbReference type="InterPro" id="IPR017871">
    <property type="entry name" value="ABC_transporter-like_CS"/>
</dbReference>
<evidence type="ECO:0000259" key="7">
    <source>
        <dbReference type="PROSITE" id="PS50893"/>
    </source>
</evidence>
<dbReference type="EMBL" id="CADCUT010000054">
    <property type="protein sequence ID" value="CAA9396097.1"/>
    <property type="molecule type" value="Genomic_DNA"/>
</dbReference>
<dbReference type="GO" id="GO:0015418">
    <property type="term" value="F:ABC-type quaternary ammonium compound transporting activity"/>
    <property type="evidence" value="ECO:0007669"/>
    <property type="project" value="UniProtKB-EC"/>
</dbReference>
<comment type="similarity">
    <text evidence="1">Belongs to the ABC transporter superfamily.</text>
</comment>
<dbReference type="FunFam" id="3.40.50.300:FF:000425">
    <property type="entry name" value="Probable ABC transporter, ATP-binding subunit"/>
    <property type="match status" value="1"/>
</dbReference>
<evidence type="ECO:0000256" key="5">
    <source>
        <dbReference type="ARBA" id="ARBA00022840"/>
    </source>
</evidence>
<dbReference type="PROSITE" id="PS50893">
    <property type="entry name" value="ABC_TRANSPORTER_2"/>
    <property type="match status" value="1"/>
</dbReference>
<reference evidence="8" key="1">
    <citation type="submission" date="2020-02" db="EMBL/GenBank/DDBJ databases">
        <authorList>
            <person name="Meier V. D."/>
        </authorList>
    </citation>
    <scope>NUCLEOTIDE SEQUENCE</scope>
    <source>
        <strain evidence="8">AVDCRST_MAG03</strain>
    </source>
</reference>
<feature type="domain" description="ABC transporter" evidence="7">
    <location>
        <begin position="15"/>
        <end position="250"/>
    </location>
</feature>
<dbReference type="SUPFAM" id="SSF54631">
    <property type="entry name" value="CBS-domain pair"/>
    <property type="match status" value="1"/>
</dbReference>
<dbReference type="Pfam" id="PF00005">
    <property type="entry name" value="ABC_tran"/>
    <property type="match status" value="1"/>
</dbReference>
<dbReference type="GO" id="GO:0005524">
    <property type="term" value="F:ATP binding"/>
    <property type="evidence" value="ECO:0007669"/>
    <property type="project" value="UniProtKB-KW"/>
</dbReference>
<sequence length="390" mass="43729">MEGVDGSNSGTKAMIRLENLTKTFPGQTEPAVEDLSMEIYEGEIVVFVGPSGCGKTTTMKMINRIIEPSGGRIFLNDEDVTTTNSDKLRRRIGYVIQQIGLFPHMTIADNIATVPKMLGWDKKRISERTDELLETVGMDRSYRDRYPKELSGGQRQRVGVARAMAADPPIMLMDEPFGAVDPITRERLQDEFLRLQEEIKKTIVFVTHDIDEAIKMGDRIAILREKSVIAQYDTPERILTDPADEYVENFIGAGASLKRLSLSKVRDIKTSEWPVARLTDSPDEVKELLRKSGKDYVLLLDEDRKPKRWVGLEELELNGVPLRNAGWPAVAIVEGKSSLYETLDTMITSYKGSAIVVDDRGRYESIVDFGTVLQAIEEMRPEENRVGGGA</sequence>
<accession>A0A6J4NWV5</accession>
<evidence type="ECO:0000313" key="8">
    <source>
        <dbReference type="EMBL" id="CAA9396097.1"/>
    </source>
</evidence>
<keyword evidence="2" id="KW-0813">Transport</keyword>
<dbReference type="InterPro" id="IPR027417">
    <property type="entry name" value="P-loop_NTPase"/>
</dbReference>
<dbReference type="NCBIfam" id="TIGR01186">
    <property type="entry name" value="proV"/>
    <property type="match status" value="1"/>
</dbReference>
<dbReference type="GO" id="GO:0016887">
    <property type="term" value="F:ATP hydrolysis activity"/>
    <property type="evidence" value="ECO:0007669"/>
    <property type="project" value="InterPro"/>
</dbReference>
<organism evidence="8">
    <name type="scientific">uncultured Rubrobacteraceae bacterium</name>
    <dbReference type="NCBI Taxonomy" id="349277"/>
    <lineage>
        <taxon>Bacteria</taxon>
        <taxon>Bacillati</taxon>
        <taxon>Actinomycetota</taxon>
        <taxon>Rubrobacteria</taxon>
        <taxon>Rubrobacterales</taxon>
        <taxon>Rubrobacteraceae</taxon>
        <taxon>environmental samples</taxon>
    </lineage>
</organism>
<dbReference type="InterPro" id="IPR005892">
    <property type="entry name" value="Gly-betaine_transp_ATP-bd"/>
</dbReference>
<dbReference type="InterPro" id="IPR046342">
    <property type="entry name" value="CBS_dom_sf"/>
</dbReference>
<dbReference type="Gene3D" id="3.40.50.300">
    <property type="entry name" value="P-loop containing nucleotide triphosphate hydrolases"/>
    <property type="match status" value="1"/>
</dbReference>
<evidence type="ECO:0000256" key="6">
    <source>
        <dbReference type="ARBA" id="ARBA00066388"/>
    </source>
</evidence>
<dbReference type="SMART" id="SM00382">
    <property type="entry name" value="AAA"/>
    <property type="match status" value="1"/>
</dbReference>
<proteinExistence type="inferred from homology"/>